<dbReference type="RefSeq" id="WP_023304510.1">
    <property type="nucleotide sequence ID" value="NZ_JAMGML010000016.1"/>
</dbReference>
<gene>
    <name evidence="1" type="ORF">DP181_23120</name>
</gene>
<evidence type="ECO:0000313" key="2">
    <source>
        <dbReference type="Proteomes" id="UP000250603"/>
    </source>
</evidence>
<keyword evidence="2" id="KW-1185">Reference proteome</keyword>
<comment type="caution">
    <text evidence="1">The sequence shown here is derived from an EMBL/GenBank/DDBJ whole genome shotgun (WGS) entry which is preliminary data.</text>
</comment>
<dbReference type="EMBL" id="QMCK01000088">
    <property type="protein sequence ID" value="RAY20241.1"/>
    <property type="molecule type" value="Genomic_DNA"/>
</dbReference>
<sequence>MQIDLTKWVSKRSLPSKEKIFLEGIYDSKDWEQLRREVKNQTTLITPELREAFHLLWIEKGHFIRQHLGCDDVVLDILRTFLPPYTGDGQYLFRGENVDRFKCSTIGFCWTQCEKKARQFASGLNACGSGGLLLKAWVPATSILADVHPHSIYLGEYEVTVDSAGVEQLEVIEQYPPSH</sequence>
<protein>
    <submittedName>
        <fullName evidence="1">Uncharacterized protein</fullName>
    </submittedName>
</protein>
<evidence type="ECO:0000313" key="1">
    <source>
        <dbReference type="EMBL" id="RAY20241.1"/>
    </source>
</evidence>
<dbReference type="Proteomes" id="UP000250603">
    <property type="component" value="Unassembled WGS sequence"/>
</dbReference>
<reference evidence="1 2" key="1">
    <citation type="submission" date="2018-06" db="EMBL/GenBank/DDBJ databases">
        <title>ACT-28, a chromosomally-encoded AmpC with carbapenemase activity from Enterobacter kobei.</title>
        <authorList>
            <person name="Jousset A.B."/>
            <person name="Oueslati S."/>
            <person name="Bernabeu S."/>
            <person name="Takissian J."/>
            <person name="Creton E."/>
            <person name="Vogel A."/>
            <person name="Cotellon G."/>
            <person name="Bonnin R.A."/>
            <person name="Dortet L."/>
            <person name="Naas T."/>
        </authorList>
    </citation>
    <scope>NUCLEOTIDE SEQUENCE [LARGE SCALE GENOMIC DNA]</scope>
    <source>
        <strain evidence="1 2">149H6</strain>
    </source>
</reference>
<name>A0ABX9EV64_9ENTR</name>
<accession>A0ABX9EV64</accession>
<proteinExistence type="predicted"/>
<organism evidence="1 2">
    <name type="scientific">Enterobacter kobei</name>
    <dbReference type="NCBI Taxonomy" id="208224"/>
    <lineage>
        <taxon>Bacteria</taxon>
        <taxon>Pseudomonadati</taxon>
        <taxon>Pseudomonadota</taxon>
        <taxon>Gammaproteobacteria</taxon>
        <taxon>Enterobacterales</taxon>
        <taxon>Enterobacteriaceae</taxon>
        <taxon>Enterobacter</taxon>
        <taxon>Enterobacter cloacae complex</taxon>
    </lineage>
</organism>